<dbReference type="InterPro" id="IPR006758">
    <property type="entry name" value="A32L"/>
</dbReference>
<dbReference type="EMBL" id="CAJVQA010023126">
    <property type="protein sequence ID" value="CAG8777110.1"/>
    <property type="molecule type" value="Genomic_DNA"/>
</dbReference>
<dbReference type="PANTHER" id="PTHR23159:SF31">
    <property type="entry name" value="CENTROSOME-ASSOCIATED PROTEIN CEP250 ISOFORM X1"/>
    <property type="match status" value="1"/>
</dbReference>
<dbReference type="Proteomes" id="UP000789759">
    <property type="component" value="Unassembled WGS sequence"/>
</dbReference>
<dbReference type="PANTHER" id="PTHR23159">
    <property type="entry name" value="CENTROSOMAL PROTEIN 2"/>
    <property type="match status" value="1"/>
</dbReference>
<reference evidence="2" key="1">
    <citation type="submission" date="2021-06" db="EMBL/GenBank/DDBJ databases">
        <authorList>
            <person name="Kallberg Y."/>
            <person name="Tangrot J."/>
            <person name="Rosling A."/>
        </authorList>
    </citation>
    <scope>NUCLEOTIDE SEQUENCE</scope>
    <source>
        <strain evidence="2">FL966</strain>
    </source>
</reference>
<feature type="coiled-coil region" evidence="1">
    <location>
        <begin position="42"/>
        <end position="189"/>
    </location>
</feature>
<evidence type="ECO:0000256" key="1">
    <source>
        <dbReference type="SAM" id="Coils"/>
    </source>
</evidence>
<dbReference type="AlphaFoldDB" id="A0A9N9JDM6"/>
<evidence type="ECO:0000313" key="2">
    <source>
        <dbReference type="EMBL" id="CAG8777110.1"/>
    </source>
</evidence>
<accession>A0A9N9JDM6</accession>
<organism evidence="2 3">
    <name type="scientific">Cetraspora pellucida</name>
    <dbReference type="NCBI Taxonomy" id="1433469"/>
    <lineage>
        <taxon>Eukaryota</taxon>
        <taxon>Fungi</taxon>
        <taxon>Fungi incertae sedis</taxon>
        <taxon>Mucoromycota</taxon>
        <taxon>Glomeromycotina</taxon>
        <taxon>Glomeromycetes</taxon>
        <taxon>Diversisporales</taxon>
        <taxon>Gigasporaceae</taxon>
        <taxon>Cetraspora</taxon>
    </lineage>
</organism>
<proteinExistence type="predicted"/>
<dbReference type="OrthoDB" id="2436027at2759"/>
<protein>
    <submittedName>
        <fullName evidence="2">19634_t:CDS:1</fullName>
    </submittedName>
</protein>
<evidence type="ECO:0000313" key="3">
    <source>
        <dbReference type="Proteomes" id="UP000789759"/>
    </source>
</evidence>
<gene>
    <name evidence="2" type="ORF">CPELLU_LOCUS16180</name>
</gene>
<dbReference type="Pfam" id="PF04665">
    <property type="entry name" value="Pox_A32"/>
    <property type="match status" value="1"/>
</dbReference>
<comment type="caution">
    <text evidence="2">The sequence shown here is derived from an EMBL/GenBank/DDBJ whole genome shotgun (WGS) entry which is preliminary data.</text>
</comment>
<sequence length="533" mass="61330">MSNVYILNDIKDRRNPKGVGYQLGSICESELENALHSSIKSASDLANEYKDLQDVYLKQEKELELVQADTRKKISQLNASNTRLRSSEQASHTEIQSLKSEIKTLKRKVTLAQKASSLDKDEILCLKGEIDKLKAEVEELELEMELECTSHDSDTTSFRDKISELNSLNRILEQKKDDLNSKKHELETEVGHKDSEITSLGAKVNKLEKVEKGLICRYGLISCLRSRVRELEDQLAENSLEKEFLPQETNTHLAEQISKASSEFNEVIGGDSGPEKDEATKHESSRNVGHLAMTWPFSMIVSGRSDTGKTNLLANLVLGDKCKHIYKRQKRGSRYIRCNNLIVCGYYPDEPKWAFVKYMYKIIASNLKASYYENIRFSYISLEQIPSVKSFSLERSTVIIFEDVCVAPESIQNRIILFFTYGQHHNISPCYITQKYHHVPIIIRENISLLVIYNRRNSYQDMSKIANQYTDDIKSTSIVINSYLRKYKFVVFDFNRPEDVPLAIRLRFDTPLNLQKEIEARQRRKKKSAPANE</sequence>
<name>A0A9N9JDM6_9GLOM</name>
<keyword evidence="3" id="KW-1185">Reference proteome</keyword>
<keyword evidence="1" id="KW-0175">Coiled coil</keyword>